<gene>
    <name evidence="9" type="ORF">M3P19_12395</name>
</gene>
<proteinExistence type="inferred from homology"/>
<evidence type="ECO:0000256" key="5">
    <source>
        <dbReference type="ARBA" id="ARBA00022989"/>
    </source>
</evidence>
<dbReference type="InterPro" id="IPR003400">
    <property type="entry name" value="ExbD"/>
</dbReference>
<reference evidence="9 10" key="1">
    <citation type="submission" date="2022-05" db="EMBL/GenBank/DDBJ databases">
        <authorList>
            <person name="Park J.-S."/>
        </authorList>
    </citation>
    <scope>NUCLEOTIDE SEQUENCE [LARGE SCALE GENOMIC DNA]</scope>
    <source>
        <strain evidence="9 10">2012CJ35-5</strain>
    </source>
</reference>
<feature type="transmembrane region" description="Helical" evidence="8">
    <location>
        <begin position="12"/>
        <end position="31"/>
    </location>
</feature>
<accession>A0ABT0PTV0</accession>
<name>A0ABT0PTV0_9FLAO</name>
<keyword evidence="6 8" id="KW-0472">Membrane</keyword>
<keyword evidence="10" id="KW-1185">Reference proteome</keyword>
<comment type="similarity">
    <text evidence="2 7">Belongs to the ExbD/TolR family.</text>
</comment>
<comment type="subcellular location">
    <subcellularLocation>
        <location evidence="1">Cell membrane</location>
        <topology evidence="1">Single-pass membrane protein</topology>
    </subcellularLocation>
    <subcellularLocation>
        <location evidence="7">Cell membrane</location>
        <topology evidence="7">Single-pass type II membrane protein</topology>
    </subcellularLocation>
</comment>
<keyword evidence="7" id="KW-0813">Transport</keyword>
<keyword evidence="3" id="KW-1003">Cell membrane</keyword>
<protein>
    <submittedName>
        <fullName evidence="9">Biopolymer transporter ExbD</fullName>
    </submittedName>
</protein>
<evidence type="ECO:0000256" key="7">
    <source>
        <dbReference type="RuleBase" id="RU003879"/>
    </source>
</evidence>
<evidence type="ECO:0000256" key="3">
    <source>
        <dbReference type="ARBA" id="ARBA00022475"/>
    </source>
</evidence>
<sequence length="159" mass="18005">MDYKRKKYKKLPAISTASLPDIVFILLFFFMTVTTIKDSPLLVDNELPMADQINKLDKKDRVVDIYVGKPAQELATVFGAEPKIQLDDRLAKVSDVAPYVLSQLAQKPEELRNLITVSLKVDKKVKLGIVSDIKEELRSINVLKVNYTTYEGDAVNEVY</sequence>
<evidence type="ECO:0000256" key="1">
    <source>
        <dbReference type="ARBA" id="ARBA00004162"/>
    </source>
</evidence>
<evidence type="ECO:0000256" key="4">
    <source>
        <dbReference type="ARBA" id="ARBA00022692"/>
    </source>
</evidence>
<evidence type="ECO:0000256" key="2">
    <source>
        <dbReference type="ARBA" id="ARBA00005811"/>
    </source>
</evidence>
<dbReference type="Pfam" id="PF02472">
    <property type="entry name" value="ExbD"/>
    <property type="match status" value="1"/>
</dbReference>
<organism evidence="9 10">
    <name type="scientific">Flagellimonas spongiicola</name>
    <dbReference type="NCBI Taxonomy" id="2942208"/>
    <lineage>
        <taxon>Bacteria</taxon>
        <taxon>Pseudomonadati</taxon>
        <taxon>Bacteroidota</taxon>
        <taxon>Flavobacteriia</taxon>
        <taxon>Flavobacteriales</taxon>
        <taxon>Flavobacteriaceae</taxon>
        <taxon>Flagellimonas</taxon>
    </lineage>
</organism>
<keyword evidence="7" id="KW-0653">Protein transport</keyword>
<keyword evidence="4 7" id="KW-0812">Transmembrane</keyword>
<comment type="caution">
    <text evidence="9">The sequence shown here is derived from an EMBL/GenBank/DDBJ whole genome shotgun (WGS) entry which is preliminary data.</text>
</comment>
<evidence type="ECO:0000256" key="8">
    <source>
        <dbReference type="SAM" id="Phobius"/>
    </source>
</evidence>
<evidence type="ECO:0000313" key="10">
    <source>
        <dbReference type="Proteomes" id="UP001203607"/>
    </source>
</evidence>
<evidence type="ECO:0000256" key="6">
    <source>
        <dbReference type="ARBA" id="ARBA00023136"/>
    </source>
</evidence>
<dbReference type="RefSeq" id="WP_249657999.1">
    <property type="nucleotide sequence ID" value="NZ_JAMFMA010000003.1"/>
</dbReference>
<dbReference type="EMBL" id="JAMFMA010000003">
    <property type="protein sequence ID" value="MCL6274812.1"/>
    <property type="molecule type" value="Genomic_DNA"/>
</dbReference>
<evidence type="ECO:0000313" key="9">
    <source>
        <dbReference type="EMBL" id="MCL6274812.1"/>
    </source>
</evidence>
<keyword evidence="5 8" id="KW-1133">Transmembrane helix</keyword>
<dbReference type="Proteomes" id="UP001203607">
    <property type="component" value="Unassembled WGS sequence"/>
</dbReference>